<dbReference type="Pfam" id="PF04127">
    <property type="entry name" value="DFP"/>
    <property type="match status" value="1"/>
</dbReference>
<feature type="domain" description="DNA/pantothenate metabolism flavoprotein C-terminal" evidence="2">
    <location>
        <begin position="41"/>
        <end position="97"/>
    </location>
</feature>
<evidence type="ECO:0000313" key="3">
    <source>
        <dbReference type="EMBL" id="KAK8787146.1"/>
    </source>
</evidence>
<dbReference type="InterPro" id="IPR007085">
    <property type="entry name" value="DNA/pantothenate-metab_flavo_C"/>
</dbReference>
<dbReference type="Gene3D" id="3.40.50.10300">
    <property type="entry name" value="CoaB-like"/>
    <property type="match status" value="1"/>
</dbReference>
<evidence type="ECO:0000313" key="4">
    <source>
        <dbReference type="Proteomes" id="UP001321473"/>
    </source>
</evidence>
<evidence type="ECO:0000259" key="2">
    <source>
        <dbReference type="Pfam" id="PF04127"/>
    </source>
</evidence>
<protein>
    <recommendedName>
        <fullName evidence="2">DNA/pantothenate metabolism flavoprotein C-terminal domain-containing protein</fullName>
    </recommendedName>
</protein>
<name>A0AAQ4FJB4_AMBAM</name>
<organism evidence="3 4">
    <name type="scientific">Amblyomma americanum</name>
    <name type="common">Lone star tick</name>
    <dbReference type="NCBI Taxonomy" id="6943"/>
    <lineage>
        <taxon>Eukaryota</taxon>
        <taxon>Metazoa</taxon>
        <taxon>Ecdysozoa</taxon>
        <taxon>Arthropoda</taxon>
        <taxon>Chelicerata</taxon>
        <taxon>Arachnida</taxon>
        <taxon>Acari</taxon>
        <taxon>Parasitiformes</taxon>
        <taxon>Ixodida</taxon>
        <taxon>Ixodoidea</taxon>
        <taxon>Ixodidae</taxon>
        <taxon>Amblyomminae</taxon>
        <taxon>Amblyomma</taxon>
    </lineage>
</organism>
<gene>
    <name evidence="3" type="ORF">V5799_023079</name>
</gene>
<dbReference type="SUPFAM" id="SSF102645">
    <property type="entry name" value="CoaB-like"/>
    <property type="match status" value="1"/>
</dbReference>
<reference evidence="3 4" key="1">
    <citation type="journal article" date="2023" name="Arcadia Sci">
        <title>De novo assembly of a long-read Amblyomma americanum tick genome.</title>
        <authorList>
            <person name="Chou S."/>
            <person name="Poskanzer K.E."/>
            <person name="Rollins M."/>
            <person name="Thuy-Boun P.S."/>
        </authorList>
    </citation>
    <scope>NUCLEOTIDE SEQUENCE [LARGE SCALE GENOMIC DNA]</scope>
    <source>
        <strain evidence="3">F_SG_1</strain>
        <tissue evidence="3">Salivary glands</tissue>
    </source>
</reference>
<comment type="similarity">
    <text evidence="1">Belongs to the PPC synthetase family.</text>
</comment>
<dbReference type="GO" id="GO:0003824">
    <property type="term" value="F:catalytic activity"/>
    <property type="evidence" value="ECO:0007669"/>
    <property type="project" value="UniProtKB-ARBA"/>
</dbReference>
<dbReference type="EMBL" id="JARKHS020002060">
    <property type="protein sequence ID" value="KAK8787146.1"/>
    <property type="molecule type" value="Genomic_DNA"/>
</dbReference>
<dbReference type="AlphaFoldDB" id="A0AAQ4FJB4"/>
<proteinExistence type="inferred from homology"/>
<accession>A0AAQ4FJB4</accession>
<dbReference type="Proteomes" id="UP001321473">
    <property type="component" value="Unassembled WGS sequence"/>
</dbReference>
<dbReference type="InterPro" id="IPR035929">
    <property type="entry name" value="CoaB-like_sf"/>
</dbReference>
<keyword evidence="4" id="KW-1185">Reference proteome</keyword>
<comment type="caution">
    <text evidence="3">The sequence shown here is derived from an EMBL/GenBank/DDBJ whole genome shotgun (WGS) entry which is preliminary data.</text>
</comment>
<dbReference type="GO" id="GO:0015937">
    <property type="term" value="P:coenzyme A biosynthetic process"/>
    <property type="evidence" value="ECO:0007669"/>
    <property type="project" value="UniProtKB-ARBA"/>
</dbReference>
<evidence type="ECO:0000256" key="1">
    <source>
        <dbReference type="ARBA" id="ARBA00005703"/>
    </source>
</evidence>
<sequence length="250" mass="27961">MASDETEKWDTFFCVNKPPADYDEQRRRISDFCSLFVDTAERVVLITSGGTTVPLEHNTVRFVDNFSAGTRGSASAEYFLDQGYAVLFLYRSTSLQPFARRFKPGELLSYLQFVPGDNSRIEVRADAVSVVRPALEGYQRATAGGSQRRLLQVCFTTLSDYLFLLKACAVALRPLGARALLYLAAAVSDFYVPPEDMPEHKIHSDTGPLQLHLHLVPKMLKPLICHWNPVAYVVSFKVLTLLVHSGCNHT</sequence>